<evidence type="ECO:0000256" key="1">
    <source>
        <dbReference type="SAM" id="MobiDB-lite"/>
    </source>
</evidence>
<accession>A0AAU8K1V2</accession>
<organism evidence="2">
    <name type="scientific">Kitasatospora camelliae</name>
    <dbReference type="NCBI Taxonomy" id="3156397"/>
    <lineage>
        <taxon>Bacteria</taxon>
        <taxon>Bacillati</taxon>
        <taxon>Actinomycetota</taxon>
        <taxon>Actinomycetes</taxon>
        <taxon>Kitasatosporales</taxon>
        <taxon>Streptomycetaceae</taxon>
        <taxon>Kitasatospora</taxon>
    </lineage>
</organism>
<dbReference type="AlphaFoldDB" id="A0AAU8K1V2"/>
<feature type="compositionally biased region" description="Low complexity" evidence="1">
    <location>
        <begin position="83"/>
        <end position="122"/>
    </location>
</feature>
<reference evidence="2" key="1">
    <citation type="submission" date="2024-06" db="EMBL/GenBank/DDBJ databases">
        <title>The genome sequences of Kitasatospora sp. strain HUAS MG31.</title>
        <authorList>
            <person name="Mo P."/>
        </authorList>
    </citation>
    <scope>NUCLEOTIDE SEQUENCE</scope>
    <source>
        <strain evidence="2">HUAS MG31</strain>
    </source>
</reference>
<dbReference type="KEGG" id="kcm:ABWK59_22265"/>
<gene>
    <name evidence="2" type="ORF">ABWK59_22265</name>
</gene>
<name>A0AAU8K1V2_9ACTN</name>
<dbReference type="EMBL" id="CP159872">
    <property type="protein sequence ID" value="XCM81441.1"/>
    <property type="molecule type" value="Genomic_DNA"/>
</dbReference>
<protein>
    <submittedName>
        <fullName evidence="2">Uncharacterized protein</fullName>
    </submittedName>
</protein>
<feature type="compositionally biased region" description="Low complexity" evidence="1">
    <location>
        <begin position="160"/>
        <end position="239"/>
    </location>
</feature>
<feature type="region of interest" description="Disordered" evidence="1">
    <location>
        <begin position="63"/>
        <end position="122"/>
    </location>
</feature>
<sequence>MSDRDESTAGVPRSRHAAPRAGVVSRLRGRALAMAAVPTALLMGAAYAPNPAVAETQNAKGCASAPDTAIEETPVPKSEVKVAPTPGAAGTTASGGTTATEGARGTAGATGSTATRSADQAAPGSASAVSAVYSPTAAGQASGVQQAGIIGDILDGIFHPGGSTTAQTSPSPSPSPTGKTTTPPAPTTPSASSSPSASPSPAASAPAGSSGGATAAPSGTPAKSQAAKPKPSASASASADPNCQVDASGLAAKKAGGDHVVPDQNWVLHSSRLSLHGSVFNGVYDVKTPTGTKRVLKFTTDSVDIGDLDMSTIQIPGLTFHVKAAPNTTSTMRSGPITMYVESLSGHLAAIYGLPIPIDLGEVVITPDTLPKWLWDLLDTVPIPLDLTLTGAKAVQAGQFGGTLKIPGMRLFNDEAPYDG</sequence>
<dbReference type="RefSeq" id="WP_354642375.1">
    <property type="nucleotide sequence ID" value="NZ_CP159872.1"/>
</dbReference>
<feature type="region of interest" description="Disordered" evidence="1">
    <location>
        <begin position="155"/>
        <end position="243"/>
    </location>
</feature>
<proteinExistence type="predicted"/>
<evidence type="ECO:0000313" key="2">
    <source>
        <dbReference type="EMBL" id="XCM81441.1"/>
    </source>
</evidence>
<feature type="region of interest" description="Disordered" evidence="1">
    <location>
        <begin position="1"/>
        <end position="22"/>
    </location>
</feature>